<dbReference type="InterPro" id="IPR015422">
    <property type="entry name" value="PyrdxlP-dep_Trfase_small"/>
</dbReference>
<dbReference type="AlphaFoldDB" id="A0A5N1JHY1"/>
<sequence>MRKWQFYLYLVVQTPYSLLTTVSTRRTFFRQLGAAAATPLVLPDFLTESTRTAFQRLQKPGSPQQIAQDEDYWSWIKAEYTVSPNILNLNNGGVSPQPKTVQDAHIRFYQYCNEAPSYYMWRILDQGRESLRAKLADLAGCSPDELAINRNATEGLNTIIFGLTLKPGDEVVLAKQDYPNMMNAWKQREKRDGIKLVWLDLKLPSENDEDLVRQYAGAITSKTKVVHVTHVVNWTGQIMPVRKIADLAHKQGIEVICDGAHSFAHLDYKIPELGCDYYATSLHKWLSAPFGSGMMYIQKEKIKNVWALLSSPEPDGPDIRKFESLGTRSFAAEMAIGTAVDFQLGIGAARKFARLHYLKNYWAEKVKDISGVKLFTSLKPEFAGALAVVGISGMAGPELEKQLLETYKIHTVPIILGPVDGVRVTPHVYTSPKDLDRLVVAITELAGKQNLATKQKKS</sequence>
<keyword evidence="3" id="KW-0808">Transferase</keyword>
<dbReference type="Proteomes" id="UP000326344">
    <property type="component" value="Unassembled WGS sequence"/>
</dbReference>
<evidence type="ECO:0000313" key="3">
    <source>
        <dbReference type="EMBL" id="KAA9355038.1"/>
    </source>
</evidence>
<dbReference type="EMBL" id="VTWS01000002">
    <property type="protein sequence ID" value="KAA9355038.1"/>
    <property type="molecule type" value="Genomic_DNA"/>
</dbReference>
<dbReference type="Gene3D" id="3.40.640.10">
    <property type="entry name" value="Type I PLP-dependent aspartate aminotransferase-like (Major domain)"/>
    <property type="match status" value="1"/>
</dbReference>
<dbReference type="Gene3D" id="3.90.1150.10">
    <property type="entry name" value="Aspartate Aminotransferase, domain 1"/>
    <property type="match status" value="1"/>
</dbReference>
<dbReference type="InterPro" id="IPR015421">
    <property type="entry name" value="PyrdxlP-dep_Trfase_major"/>
</dbReference>
<reference evidence="3 4" key="1">
    <citation type="submission" date="2019-09" db="EMBL/GenBank/DDBJ databases">
        <title>Genome Sequence of Larkinella sp MA1.</title>
        <authorList>
            <person name="Srinivasan S."/>
        </authorList>
    </citation>
    <scope>NUCLEOTIDE SEQUENCE [LARGE SCALE GENOMIC DNA]</scope>
    <source>
        <strain evidence="3 4">MA1</strain>
    </source>
</reference>
<dbReference type="InterPro" id="IPR015424">
    <property type="entry name" value="PyrdxlP-dep_Trfase"/>
</dbReference>
<evidence type="ECO:0000313" key="4">
    <source>
        <dbReference type="Proteomes" id="UP000326344"/>
    </source>
</evidence>
<keyword evidence="4" id="KW-1185">Reference proteome</keyword>
<accession>A0A5N1JHY1</accession>
<dbReference type="Pfam" id="PF00266">
    <property type="entry name" value="Aminotran_5"/>
    <property type="match status" value="1"/>
</dbReference>
<evidence type="ECO:0000256" key="1">
    <source>
        <dbReference type="ARBA" id="ARBA00022898"/>
    </source>
</evidence>
<proteinExistence type="predicted"/>
<name>A0A5N1JHY1_9BACT</name>
<organism evidence="3 4">
    <name type="scientific">Larkinella humicola</name>
    <dbReference type="NCBI Taxonomy" id="2607654"/>
    <lineage>
        <taxon>Bacteria</taxon>
        <taxon>Pseudomonadati</taxon>
        <taxon>Bacteroidota</taxon>
        <taxon>Cytophagia</taxon>
        <taxon>Cytophagales</taxon>
        <taxon>Spirosomataceae</taxon>
        <taxon>Larkinella</taxon>
    </lineage>
</organism>
<protein>
    <submittedName>
        <fullName evidence="3">Aminotransferase class V-fold PLP-dependent enzyme</fullName>
    </submittedName>
</protein>
<dbReference type="GO" id="GO:0008483">
    <property type="term" value="F:transaminase activity"/>
    <property type="evidence" value="ECO:0007669"/>
    <property type="project" value="UniProtKB-KW"/>
</dbReference>
<evidence type="ECO:0000259" key="2">
    <source>
        <dbReference type="Pfam" id="PF00266"/>
    </source>
</evidence>
<keyword evidence="1" id="KW-0663">Pyridoxal phosphate</keyword>
<dbReference type="PANTHER" id="PTHR43092">
    <property type="entry name" value="L-CYSTEINE DESULFHYDRASE"/>
    <property type="match status" value="1"/>
</dbReference>
<keyword evidence="3" id="KW-0032">Aminotransferase</keyword>
<comment type="caution">
    <text evidence="3">The sequence shown here is derived from an EMBL/GenBank/DDBJ whole genome shotgun (WGS) entry which is preliminary data.</text>
</comment>
<dbReference type="InterPro" id="IPR000192">
    <property type="entry name" value="Aminotrans_V_dom"/>
</dbReference>
<dbReference type="SUPFAM" id="SSF53383">
    <property type="entry name" value="PLP-dependent transferases"/>
    <property type="match status" value="1"/>
</dbReference>
<feature type="domain" description="Aminotransferase class V" evidence="2">
    <location>
        <begin position="89"/>
        <end position="410"/>
    </location>
</feature>
<gene>
    <name evidence="3" type="ORF">F0P93_10675</name>
</gene>
<dbReference type="PANTHER" id="PTHR43092:SF6">
    <property type="entry name" value="BLR1280 PROTEIN"/>
    <property type="match status" value="1"/>
</dbReference>